<keyword evidence="4" id="KW-1185">Reference proteome</keyword>
<name>A0A448Z2V5_9STRA</name>
<accession>A0A448Z2V5</accession>
<dbReference type="Proteomes" id="UP000291116">
    <property type="component" value="Unassembled WGS sequence"/>
</dbReference>
<feature type="region of interest" description="Disordered" evidence="2">
    <location>
        <begin position="281"/>
        <end position="317"/>
    </location>
</feature>
<feature type="region of interest" description="Disordered" evidence="2">
    <location>
        <begin position="422"/>
        <end position="465"/>
    </location>
</feature>
<dbReference type="EMBL" id="CAACVS010000090">
    <property type="protein sequence ID" value="VEU36447.1"/>
    <property type="molecule type" value="Genomic_DNA"/>
</dbReference>
<dbReference type="OrthoDB" id="47128at2759"/>
<keyword evidence="1" id="KW-0175">Coiled coil</keyword>
<proteinExistence type="predicted"/>
<evidence type="ECO:0000313" key="3">
    <source>
        <dbReference type="EMBL" id="VEU36447.1"/>
    </source>
</evidence>
<feature type="coiled-coil region" evidence="1">
    <location>
        <begin position="554"/>
        <end position="595"/>
    </location>
</feature>
<sequence length="736" mass="83384">MFGKSPMKKKNLNVKNIAARFERAIPSPVGRKPQKLCEDTAVLDAENLKPTVQNCRDITHAREVLQTGLNASQKLTTGNKKCHLYITMQPVVDDSKFGDRISILDMASLEKEDSMQNTRGNGSIASNMNQIASANNAVLNCLRVLTRNAKISNRKVNGGHGIVDHDDDYSEISSVSRANLSTNDQMKPVPFRHHKVTMLMNSIIEQSSFVNVTLLVTAYPGHVDFQQKRNLLNEVEKLHGSTLVVHEDAEMARETMNLNIGTKVDNRVKQHMNFENKGVTIASAPFEEESSSDPHPSSKSNRRKFQSRDSTRKSMNVVPGAPRMAKVVSVHNPRSTCSSKKPIASAIVRTEPVKMSRGINSRVEVISQFPRHEIEHLPSSENHMSAETSIQPSASAMAEVQQPRLKSTKMREKVTDFPGVHFSQSAETESRGERYPIATRSPRNSRNRRKALSVGTEQENSLERRGCKAMLDPEPEAKQNFEKLRQEELISPLGRSRLENSEYSTTGNQDKIQDHSHTEITEKQLNAKELSPNWFETGFTNFDSKPEDKKENPTKNLEAKLKKALQEKQALEQICTQLEKENAELKNAVREAGRKALQSKWTQQDEEDFQASRRLRQEAQSKIKHPIHEHLERVNYIYDIKNQYLMTNKQHFSLSFPDHFQRAPILDMRDKNNEDTEFSKFETSEKQRKEETVVKNPAVANNRRASLTQARLSPPKRLPPPPGLTALRRLTGKTSQ</sequence>
<evidence type="ECO:0000256" key="2">
    <source>
        <dbReference type="SAM" id="MobiDB-lite"/>
    </source>
</evidence>
<feature type="region of interest" description="Disordered" evidence="2">
    <location>
        <begin position="678"/>
        <end position="736"/>
    </location>
</feature>
<organism evidence="3 4">
    <name type="scientific">Pseudo-nitzschia multistriata</name>
    <dbReference type="NCBI Taxonomy" id="183589"/>
    <lineage>
        <taxon>Eukaryota</taxon>
        <taxon>Sar</taxon>
        <taxon>Stramenopiles</taxon>
        <taxon>Ochrophyta</taxon>
        <taxon>Bacillariophyta</taxon>
        <taxon>Bacillariophyceae</taxon>
        <taxon>Bacillariophycidae</taxon>
        <taxon>Bacillariales</taxon>
        <taxon>Bacillariaceae</taxon>
        <taxon>Pseudo-nitzschia</taxon>
    </lineage>
</organism>
<feature type="compositionally biased region" description="Basic and acidic residues" evidence="2">
    <location>
        <begin position="678"/>
        <end position="693"/>
    </location>
</feature>
<evidence type="ECO:0008006" key="5">
    <source>
        <dbReference type="Google" id="ProtNLM"/>
    </source>
</evidence>
<protein>
    <recommendedName>
        <fullName evidence="5">Kinesin motor domain-containing protein</fullName>
    </recommendedName>
</protein>
<gene>
    <name evidence="3" type="ORF">PSNMU_V1.4_AUG-EV-PASAV3_0032040</name>
</gene>
<reference evidence="3 4" key="1">
    <citation type="submission" date="2019-01" db="EMBL/GenBank/DDBJ databases">
        <authorList>
            <person name="Ferrante I. M."/>
        </authorList>
    </citation>
    <scope>NUCLEOTIDE SEQUENCE [LARGE SCALE GENOMIC DNA]</scope>
    <source>
        <strain evidence="3 4">B856</strain>
    </source>
</reference>
<dbReference type="AlphaFoldDB" id="A0A448Z2V5"/>
<evidence type="ECO:0000313" key="4">
    <source>
        <dbReference type="Proteomes" id="UP000291116"/>
    </source>
</evidence>
<evidence type="ECO:0000256" key="1">
    <source>
        <dbReference type="SAM" id="Coils"/>
    </source>
</evidence>